<feature type="region of interest" description="Disordered" evidence="1">
    <location>
        <begin position="234"/>
        <end position="311"/>
    </location>
</feature>
<sequence>MNKNNDYGESLDMINEDTDIDVVDRVDKDGATLFDSDNLNNNNNNNQLNNQQDKQLQQQQQLQHKQKVKEKQKQKQIKNVYKLESKQQQQQQQKQSIFSCFKSFLTTLGGCFELLCFDCCYGSSAADRKEKRRRGKYGKLPTVGDSDEPMTRVRLGFQGKDMWIETKNLNFHQTFGRYCVLMDEKDRIIPFTKNGELVEPLDPNSKYKIVANCYGTDNKDKWKQFKETEKIKMAKLQKPQIKQQQQQQQKSTKSKSKNKNKNNNNNNNNNHVTIINSTSTTINNNNNNNITSNNKEEKEEAAEDCEIVSNL</sequence>
<keyword evidence="3" id="KW-1185">Reference proteome</keyword>
<evidence type="ECO:0000313" key="2">
    <source>
        <dbReference type="EMBL" id="EFA85027.1"/>
    </source>
</evidence>
<feature type="region of interest" description="Disordered" evidence="1">
    <location>
        <begin position="34"/>
        <end position="73"/>
    </location>
</feature>
<reference evidence="2 3" key="1">
    <citation type="journal article" date="2011" name="Genome Res.">
        <title>Phylogeny-wide analysis of social amoeba genomes highlights ancient origins for complex intercellular communication.</title>
        <authorList>
            <person name="Heidel A.J."/>
            <person name="Lawal H.M."/>
            <person name="Felder M."/>
            <person name="Schilde C."/>
            <person name="Helps N.R."/>
            <person name="Tunggal B."/>
            <person name="Rivero F."/>
            <person name="John U."/>
            <person name="Schleicher M."/>
            <person name="Eichinger L."/>
            <person name="Platzer M."/>
            <person name="Noegel A.A."/>
            <person name="Schaap P."/>
            <person name="Gloeckner G."/>
        </authorList>
    </citation>
    <scope>NUCLEOTIDE SEQUENCE [LARGE SCALE GENOMIC DNA]</scope>
    <source>
        <strain evidence="3">ATCC 26659 / Pp 5 / PN500</strain>
    </source>
</reference>
<feature type="compositionally biased region" description="Low complexity" evidence="1">
    <location>
        <begin position="38"/>
        <end position="63"/>
    </location>
</feature>
<feature type="compositionally biased region" description="Low complexity" evidence="1">
    <location>
        <begin position="240"/>
        <end position="251"/>
    </location>
</feature>
<dbReference type="GO" id="GO:0045944">
    <property type="term" value="P:positive regulation of transcription by RNA polymerase II"/>
    <property type="evidence" value="ECO:0007669"/>
    <property type="project" value="TreeGrafter"/>
</dbReference>
<name>D3B153_HETP5</name>
<protein>
    <submittedName>
        <fullName evidence="2">Uncharacterized protein</fullName>
    </submittedName>
</protein>
<feature type="compositionally biased region" description="Acidic residues" evidence="1">
    <location>
        <begin position="299"/>
        <end position="311"/>
    </location>
</feature>
<dbReference type="PANTHER" id="PTHR46007">
    <property type="entry name" value="MEDIATOR OF RNA POLYMERASE II TRANSCRIPTION SUBUNIT 12"/>
    <property type="match status" value="1"/>
</dbReference>
<evidence type="ECO:0000313" key="3">
    <source>
        <dbReference type="Proteomes" id="UP000001396"/>
    </source>
</evidence>
<dbReference type="GO" id="GO:0016592">
    <property type="term" value="C:mediator complex"/>
    <property type="evidence" value="ECO:0007669"/>
    <property type="project" value="TreeGrafter"/>
</dbReference>
<feature type="compositionally biased region" description="Low complexity" evidence="1">
    <location>
        <begin position="261"/>
        <end position="293"/>
    </location>
</feature>
<feature type="compositionally biased region" description="Basic residues" evidence="1">
    <location>
        <begin position="64"/>
        <end position="73"/>
    </location>
</feature>
<dbReference type="AlphaFoldDB" id="D3B153"/>
<comment type="caution">
    <text evidence="2">The sequence shown here is derived from an EMBL/GenBank/DDBJ whole genome shotgun (WGS) entry which is preliminary data.</text>
</comment>
<dbReference type="GeneID" id="31357549"/>
<dbReference type="GO" id="GO:0003713">
    <property type="term" value="F:transcription coactivator activity"/>
    <property type="evidence" value="ECO:0007669"/>
    <property type="project" value="TreeGrafter"/>
</dbReference>
<gene>
    <name evidence="2" type="ORF">PPL_02023</name>
</gene>
<accession>D3B153</accession>
<dbReference type="EMBL" id="ADBJ01000008">
    <property type="protein sequence ID" value="EFA85027.1"/>
    <property type="molecule type" value="Genomic_DNA"/>
</dbReference>
<organism evidence="2 3">
    <name type="scientific">Heterostelium pallidum (strain ATCC 26659 / Pp 5 / PN500)</name>
    <name type="common">Cellular slime mold</name>
    <name type="synonym">Polysphondylium pallidum</name>
    <dbReference type="NCBI Taxonomy" id="670386"/>
    <lineage>
        <taxon>Eukaryota</taxon>
        <taxon>Amoebozoa</taxon>
        <taxon>Evosea</taxon>
        <taxon>Eumycetozoa</taxon>
        <taxon>Dictyostelia</taxon>
        <taxon>Acytosteliales</taxon>
        <taxon>Acytosteliaceae</taxon>
        <taxon>Heterostelium</taxon>
    </lineage>
</organism>
<dbReference type="Proteomes" id="UP000001396">
    <property type="component" value="Unassembled WGS sequence"/>
</dbReference>
<dbReference type="InterPro" id="IPR051647">
    <property type="entry name" value="Mediator_comp_sub12"/>
</dbReference>
<dbReference type="InParanoid" id="D3B153"/>
<proteinExistence type="predicted"/>
<evidence type="ECO:0000256" key="1">
    <source>
        <dbReference type="SAM" id="MobiDB-lite"/>
    </source>
</evidence>
<dbReference type="PANTHER" id="PTHR46007:SF12">
    <property type="entry name" value="C2H2-TYPE DOMAIN-CONTAINING PROTEIN-RELATED"/>
    <property type="match status" value="1"/>
</dbReference>
<dbReference type="RefSeq" id="XP_020437137.1">
    <property type="nucleotide sequence ID" value="XM_020573020.1"/>
</dbReference>